<evidence type="ECO:0000259" key="2">
    <source>
        <dbReference type="PROSITE" id="PS50181"/>
    </source>
</evidence>
<dbReference type="CDD" id="cd09917">
    <property type="entry name" value="F-box_SF"/>
    <property type="match status" value="1"/>
</dbReference>
<dbReference type="PROSITE" id="PS50181">
    <property type="entry name" value="FBOX"/>
    <property type="match status" value="1"/>
</dbReference>
<dbReference type="OrthoDB" id="2322499at2759"/>
<name>A0A5C3L201_COPMA</name>
<feature type="region of interest" description="Disordered" evidence="1">
    <location>
        <begin position="1"/>
        <end position="52"/>
    </location>
</feature>
<keyword evidence="4" id="KW-1185">Reference proteome</keyword>
<dbReference type="Pfam" id="PF12937">
    <property type="entry name" value="F-box-like"/>
    <property type="match status" value="1"/>
</dbReference>
<accession>A0A5C3L201</accession>
<evidence type="ECO:0000256" key="1">
    <source>
        <dbReference type="SAM" id="MobiDB-lite"/>
    </source>
</evidence>
<organism evidence="3 4">
    <name type="scientific">Coprinopsis marcescibilis</name>
    <name type="common">Agaric fungus</name>
    <name type="synonym">Psathyrella marcescibilis</name>
    <dbReference type="NCBI Taxonomy" id="230819"/>
    <lineage>
        <taxon>Eukaryota</taxon>
        <taxon>Fungi</taxon>
        <taxon>Dikarya</taxon>
        <taxon>Basidiomycota</taxon>
        <taxon>Agaricomycotina</taxon>
        <taxon>Agaricomycetes</taxon>
        <taxon>Agaricomycetidae</taxon>
        <taxon>Agaricales</taxon>
        <taxon>Agaricineae</taxon>
        <taxon>Psathyrellaceae</taxon>
        <taxon>Coprinopsis</taxon>
    </lineage>
</organism>
<evidence type="ECO:0000313" key="3">
    <source>
        <dbReference type="EMBL" id="TFK26760.1"/>
    </source>
</evidence>
<feature type="domain" description="F-box" evidence="2">
    <location>
        <begin position="59"/>
        <end position="108"/>
    </location>
</feature>
<feature type="compositionally biased region" description="Basic residues" evidence="1">
    <location>
        <begin position="39"/>
        <end position="52"/>
    </location>
</feature>
<dbReference type="SUPFAM" id="SSF81383">
    <property type="entry name" value="F-box domain"/>
    <property type="match status" value="1"/>
</dbReference>
<dbReference type="EMBL" id="ML210171">
    <property type="protein sequence ID" value="TFK26760.1"/>
    <property type="molecule type" value="Genomic_DNA"/>
</dbReference>
<gene>
    <name evidence="3" type="ORF">FA15DRAFT_754756</name>
</gene>
<proteinExistence type="predicted"/>
<dbReference type="InterPro" id="IPR001810">
    <property type="entry name" value="F-box_dom"/>
</dbReference>
<reference evidence="3 4" key="1">
    <citation type="journal article" date="2019" name="Nat. Ecol. Evol.">
        <title>Megaphylogeny resolves global patterns of mushroom evolution.</title>
        <authorList>
            <person name="Varga T."/>
            <person name="Krizsan K."/>
            <person name="Foldi C."/>
            <person name="Dima B."/>
            <person name="Sanchez-Garcia M."/>
            <person name="Sanchez-Ramirez S."/>
            <person name="Szollosi G.J."/>
            <person name="Szarkandi J.G."/>
            <person name="Papp V."/>
            <person name="Albert L."/>
            <person name="Andreopoulos W."/>
            <person name="Angelini C."/>
            <person name="Antonin V."/>
            <person name="Barry K.W."/>
            <person name="Bougher N.L."/>
            <person name="Buchanan P."/>
            <person name="Buyck B."/>
            <person name="Bense V."/>
            <person name="Catcheside P."/>
            <person name="Chovatia M."/>
            <person name="Cooper J."/>
            <person name="Damon W."/>
            <person name="Desjardin D."/>
            <person name="Finy P."/>
            <person name="Geml J."/>
            <person name="Haridas S."/>
            <person name="Hughes K."/>
            <person name="Justo A."/>
            <person name="Karasinski D."/>
            <person name="Kautmanova I."/>
            <person name="Kiss B."/>
            <person name="Kocsube S."/>
            <person name="Kotiranta H."/>
            <person name="LaButti K.M."/>
            <person name="Lechner B.E."/>
            <person name="Liimatainen K."/>
            <person name="Lipzen A."/>
            <person name="Lukacs Z."/>
            <person name="Mihaltcheva S."/>
            <person name="Morgado L.N."/>
            <person name="Niskanen T."/>
            <person name="Noordeloos M.E."/>
            <person name="Ohm R.A."/>
            <person name="Ortiz-Santana B."/>
            <person name="Ovrebo C."/>
            <person name="Racz N."/>
            <person name="Riley R."/>
            <person name="Savchenko A."/>
            <person name="Shiryaev A."/>
            <person name="Soop K."/>
            <person name="Spirin V."/>
            <person name="Szebenyi C."/>
            <person name="Tomsovsky M."/>
            <person name="Tulloss R.E."/>
            <person name="Uehling J."/>
            <person name="Grigoriev I.V."/>
            <person name="Vagvolgyi C."/>
            <person name="Papp T."/>
            <person name="Martin F.M."/>
            <person name="Miettinen O."/>
            <person name="Hibbett D.S."/>
            <person name="Nagy L.G."/>
        </authorList>
    </citation>
    <scope>NUCLEOTIDE SEQUENCE [LARGE SCALE GENOMIC DNA]</scope>
    <source>
        <strain evidence="3 4">CBS 121175</strain>
    </source>
</reference>
<dbReference type="AlphaFoldDB" id="A0A5C3L201"/>
<dbReference type="Proteomes" id="UP000307440">
    <property type="component" value="Unassembled WGS sequence"/>
</dbReference>
<sequence length="763" mass="87721">MDIDPDPSAASGRQLRQRKKQKYDLDDSDDDENSLQTKKVSRRTPRSPSTRRIRKAGKLASFVNLPLDILHEIFGHLHPYDLLKLARTTKDFRRILMQRSSISTWRASFSELDSLPECPPGMSEPSWANLVFSPHCHICLTAGVRNVEWRFRIRMCSKCAPQELIETYHSQSVEDLYRPLTGGFGFDASLLPDLVYLLPNREGKRFRRVFMREDLINFRDSYGALETPEERLAFIDERRKAIEALNMHSTNCGAWSHNQADDRSGELQKLRQERKQAIMKTLEQLGYKKDLDDLRNSDSLDRQPFVNKPQRLTDRIWNNIRPAALKFMNDVREKRLERELKPVVIQRKAHAGRFLRDVKNRMLPCTDLLPEAPNFCGLRPVQEILTQPVDSTVDVSTFEHALPNVNDIFRSWREQVIRRLHFLILSEEISMCLLEQRMYPRGSRQMLEQLSGPGTEFRATDLILAMGIARESPHPVSTLREINTRMRLATTVYSCRACVDLLVVHNDREGDYRKEPLHLRTKPLFYPQVLGHRCLTRASSSWAPSDDASLSLEKLAVRRTELDMGKIQLETRHCQVAASVVKAAGMDPATTTAEDMDRLDIRFRCKDCGPWFRQSRELDGEHGPDQHDTPSQGCYVQDHYSWRAAVRHQINVHQPPANGQKHPAGLVVRDSGENLAIVTSADPVMAKIRKVEQGVERQAPIWCCAHCRDTPQELPPQGLAKVLKHVKLGHEKLEPVLNEDYFRHYCAVEIMSSDPEYDVVVDV</sequence>
<evidence type="ECO:0000313" key="4">
    <source>
        <dbReference type="Proteomes" id="UP000307440"/>
    </source>
</evidence>
<dbReference type="SMART" id="SM00256">
    <property type="entry name" value="FBOX"/>
    <property type="match status" value="1"/>
</dbReference>
<dbReference type="InterPro" id="IPR036047">
    <property type="entry name" value="F-box-like_dom_sf"/>
</dbReference>
<protein>
    <recommendedName>
        <fullName evidence="2">F-box domain-containing protein</fullName>
    </recommendedName>
</protein>